<proteinExistence type="predicted"/>
<name>A0A2C9XQ01_9ENTE</name>
<reference evidence="2 3" key="1">
    <citation type="submission" date="2017-05" db="EMBL/GenBank/DDBJ databases">
        <title>The Genome Sequence of Enterococcus sp. 10A9_DIV0425.</title>
        <authorList>
            <consortium name="The Broad Institute Genomics Platform"/>
            <consortium name="The Broad Institute Genomic Center for Infectious Diseases"/>
            <person name="Earl A."/>
            <person name="Manson A."/>
            <person name="Schwartman J."/>
            <person name="Gilmore M."/>
            <person name="Abouelleil A."/>
            <person name="Cao P."/>
            <person name="Chapman S."/>
            <person name="Cusick C."/>
            <person name="Shea T."/>
            <person name="Young S."/>
            <person name="Neafsey D."/>
            <person name="Nusbaum C."/>
            <person name="Birren B."/>
        </authorList>
    </citation>
    <scope>NUCLEOTIDE SEQUENCE [LARGE SCALE GENOMIC DNA]</scope>
    <source>
        <strain evidence="2 3">10A9_DIV0425</strain>
    </source>
</reference>
<gene>
    <name evidence="2" type="ORF">A5844_000492</name>
</gene>
<protein>
    <submittedName>
        <fullName evidence="2">Uncharacterized protein</fullName>
    </submittedName>
</protein>
<feature type="transmembrane region" description="Helical" evidence="1">
    <location>
        <begin position="7"/>
        <end position="33"/>
    </location>
</feature>
<accession>A0A2C9XQ01</accession>
<keyword evidence="1" id="KW-0812">Transmembrane</keyword>
<evidence type="ECO:0000313" key="2">
    <source>
        <dbReference type="EMBL" id="OTP12260.1"/>
    </source>
</evidence>
<keyword evidence="1" id="KW-0472">Membrane</keyword>
<evidence type="ECO:0000256" key="1">
    <source>
        <dbReference type="SAM" id="Phobius"/>
    </source>
</evidence>
<keyword evidence="1" id="KW-1133">Transmembrane helix</keyword>
<dbReference type="AlphaFoldDB" id="A0A2C9XQ01"/>
<organism evidence="2 3">
    <name type="scientific">Candidatus Enterococcus wittei</name>
    <dbReference type="NCBI Taxonomy" id="1987383"/>
    <lineage>
        <taxon>Bacteria</taxon>
        <taxon>Bacillati</taxon>
        <taxon>Bacillota</taxon>
        <taxon>Bacilli</taxon>
        <taxon>Lactobacillales</taxon>
        <taxon>Enterococcaceae</taxon>
        <taxon>Enterococcus</taxon>
    </lineage>
</organism>
<evidence type="ECO:0000313" key="3">
    <source>
        <dbReference type="Proteomes" id="UP000194933"/>
    </source>
</evidence>
<dbReference type="EMBL" id="NGMO01000001">
    <property type="protein sequence ID" value="OTP12260.1"/>
    <property type="molecule type" value="Genomic_DNA"/>
</dbReference>
<dbReference type="STRING" id="1987383.A5844_000492"/>
<dbReference type="Proteomes" id="UP000194933">
    <property type="component" value="Unassembled WGS sequence"/>
</dbReference>
<keyword evidence="3" id="KW-1185">Reference proteome</keyword>
<sequence>MFKGNLLEIWIGVVAIMVIFSTTMTSGSMIVLANEQVE</sequence>
<comment type="caution">
    <text evidence="2">The sequence shown here is derived from an EMBL/GenBank/DDBJ whole genome shotgun (WGS) entry which is preliminary data.</text>
</comment>